<reference evidence="2 3" key="1">
    <citation type="submission" date="2015-11" db="EMBL/GenBank/DDBJ databases">
        <title>Genomic analysis of 38 Legionella species identifies large and diverse effector repertoires.</title>
        <authorList>
            <person name="Burstein D."/>
            <person name="Amaro F."/>
            <person name="Zusman T."/>
            <person name="Lifshitz Z."/>
            <person name="Cohen O."/>
            <person name="Gilbert J.A."/>
            <person name="Pupko T."/>
            <person name="Shuman H.A."/>
            <person name="Segal G."/>
        </authorList>
    </citation>
    <scope>NUCLEOTIDE SEQUENCE [LARGE SCALE GENOMIC DNA]</scope>
    <source>
        <strain evidence="2 3">Bercovier 4</strain>
    </source>
</reference>
<proteinExistence type="predicted"/>
<dbReference type="PATRIC" id="fig|454.4.peg.2536"/>
<dbReference type="OrthoDB" id="5641192at2"/>
<dbReference type="AlphaFoldDB" id="A0A0W0V4H9"/>
<dbReference type="Proteomes" id="UP000054761">
    <property type="component" value="Unassembled WGS sequence"/>
</dbReference>
<protein>
    <submittedName>
        <fullName evidence="2">Uncharacterized protein</fullName>
    </submittedName>
</protein>
<feature type="chain" id="PRO_5006914464" evidence="1">
    <location>
        <begin position="19"/>
        <end position="185"/>
    </location>
</feature>
<comment type="caution">
    <text evidence="2">The sequence shown here is derived from an EMBL/GenBank/DDBJ whole genome shotgun (WGS) entry which is preliminary data.</text>
</comment>
<sequence length="185" mass="21317">MHRVYLILLFLCSLTAQSKDTLLKLYRPFNVSDEQANINIHATKSGQCLQQSKLILREDAWRCHANGKVYDPCFTKNFGNKKEALCPTSPLNGESTLITVNEPLNNIFHTSLDMSRAYPWAVILENGTYCQAIESKESYDHLPVHYRCQDNSLLLGHIQRCDPNWKMLQKKEDQIQTVSLAKVWF</sequence>
<evidence type="ECO:0000256" key="1">
    <source>
        <dbReference type="SAM" id="SignalP"/>
    </source>
</evidence>
<name>A0A0W0V4H9_9GAMM</name>
<dbReference type="STRING" id="454.Lisr_2320"/>
<feature type="signal peptide" evidence="1">
    <location>
        <begin position="1"/>
        <end position="18"/>
    </location>
</feature>
<accession>A0A0W0V4H9</accession>
<organism evidence="2 3">
    <name type="scientific">Legionella israelensis</name>
    <dbReference type="NCBI Taxonomy" id="454"/>
    <lineage>
        <taxon>Bacteria</taxon>
        <taxon>Pseudomonadati</taxon>
        <taxon>Pseudomonadota</taxon>
        <taxon>Gammaproteobacteria</taxon>
        <taxon>Legionellales</taxon>
        <taxon>Legionellaceae</taxon>
        <taxon>Legionella</taxon>
    </lineage>
</organism>
<evidence type="ECO:0000313" key="3">
    <source>
        <dbReference type="Proteomes" id="UP000054761"/>
    </source>
</evidence>
<gene>
    <name evidence="2" type="ORF">Lisr_2320</name>
</gene>
<dbReference type="EMBL" id="LNYH01000147">
    <property type="protein sequence ID" value="KTD14975.1"/>
    <property type="molecule type" value="Genomic_DNA"/>
</dbReference>
<dbReference type="RefSeq" id="WP_058502611.1">
    <property type="nucleotide sequence ID" value="NZ_CAAAJA010000002.1"/>
</dbReference>
<keyword evidence="3" id="KW-1185">Reference proteome</keyword>
<keyword evidence="1" id="KW-0732">Signal</keyword>
<evidence type="ECO:0000313" key="2">
    <source>
        <dbReference type="EMBL" id="KTD14975.1"/>
    </source>
</evidence>